<dbReference type="EMBL" id="BPLR01018019">
    <property type="protein sequence ID" value="GIY96204.1"/>
    <property type="molecule type" value="Genomic_DNA"/>
</dbReference>
<dbReference type="AlphaFoldDB" id="A0AAV4XNH9"/>
<reference evidence="1 2" key="1">
    <citation type="submission" date="2021-06" db="EMBL/GenBank/DDBJ databases">
        <title>Caerostris extrusa draft genome.</title>
        <authorList>
            <person name="Kono N."/>
            <person name="Arakawa K."/>
        </authorList>
    </citation>
    <scope>NUCLEOTIDE SEQUENCE [LARGE SCALE GENOMIC DNA]</scope>
</reference>
<keyword evidence="2" id="KW-1185">Reference proteome</keyword>
<organism evidence="1 2">
    <name type="scientific">Caerostris extrusa</name>
    <name type="common">Bark spider</name>
    <name type="synonym">Caerostris bankana</name>
    <dbReference type="NCBI Taxonomy" id="172846"/>
    <lineage>
        <taxon>Eukaryota</taxon>
        <taxon>Metazoa</taxon>
        <taxon>Ecdysozoa</taxon>
        <taxon>Arthropoda</taxon>
        <taxon>Chelicerata</taxon>
        <taxon>Arachnida</taxon>
        <taxon>Araneae</taxon>
        <taxon>Araneomorphae</taxon>
        <taxon>Entelegynae</taxon>
        <taxon>Araneoidea</taxon>
        <taxon>Araneidae</taxon>
        <taxon>Caerostris</taxon>
    </lineage>
</organism>
<name>A0AAV4XNH9_CAEEX</name>
<evidence type="ECO:0000313" key="1">
    <source>
        <dbReference type="EMBL" id="GIY96204.1"/>
    </source>
</evidence>
<evidence type="ECO:0000313" key="2">
    <source>
        <dbReference type="Proteomes" id="UP001054945"/>
    </source>
</evidence>
<gene>
    <name evidence="1" type="ORF">CEXT_635491</name>
</gene>
<sequence>MVQGVKNGTKLDEDSKSFGGRYHQQFKMVGPGWRADDLELRSKSDAKAFQISQDTYQPQYLLGQIITYIVIAKMSALAIKDFITKLSHAVGKTHKSPKYPISFLTFKLLHSIALGSLTSLYHLDPPPSVWK</sequence>
<accession>A0AAV4XNH9</accession>
<dbReference type="Proteomes" id="UP001054945">
    <property type="component" value="Unassembled WGS sequence"/>
</dbReference>
<proteinExistence type="predicted"/>
<protein>
    <submittedName>
        <fullName evidence="1">Uncharacterized protein</fullName>
    </submittedName>
</protein>
<comment type="caution">
    <text evidence="1">The sequence shown here is derived from an EMBL/GenBank/DDBJ whole genome shotgun (WGS) entry which is preliminary data.</text>
</comment>